<evidence type="ECO:0000256" key="1">
    <source>
        <dbReference type="SAM" id="SignalP"/>
    </source>
</evidence>
<feature type="chain" id="PRO_5039394293" evidence="1">
    <location>
        <begin position="21"/>
        <end position="190"/>
    </location>
</feature>
<evidence type="ECO:0000313" key="2">
    <source>
        <dbReference type="Proteomes" id="UP000504606"/>
    </source>
</evidence>
<dbReference type="OrthoDB" id="6619495at2759"/>
<reference evidence="3" key="1">
    <citation type="submission" date="2025-08" db="UniProtKB">
        <authorList>
            <consortium name="RefSeq"/>
        </authorList>
    </citation>
    <scope>IDENTIFICATION</scope>
    <source>
        <tissue evidence="3">Whole organism</tissue>
    </source>
</reference>
<gene>
    <name evidence="3" type="primary">LOC127750765</name>
</gene>
<feature type="signal peptide" evidence="1">
    <location>
        <begin position="1"/>
        <end position="20"/>
    </location>
</feature>
<keyword evidence="2" id="KW-1185">Reference proteome</keyword>
<organism evidence="2 3">
    <name type="scientific">Frankliniella occidentalis</name>
    <name type="common">Western flower thrips</name>
    <name type="synonym">Euthrips occidentalis</name>
    <dbReference type="NCBI Taxonomy" id="133901"/>
    <lineage>
        <taxon>Eukaryota</taxon>
        <taxon>Metazoa</taxon>
        <taxon>Ecdysozoa</taxon>
        <taxon>Arthropoda</taxon>
        <taxon>Hexapoda</taxon>
        <taxon>Insecta</taxon>
        <taxon>Pterygota</taxon>
        <taxon>Neoptera</taxon>
        <taxon>Paraneoptera</taxon>
        <taxon>Thysanoptera</taxon>
        <taxon>Terebrantia</taxon>
        <taxon>Thripoidea</taxon>
        <taxon>Thripidae</taxon>
        <taxon>Frankliniella</taxon>
    </lineage>
</organism>
<dbReference type="Proteomes" id="UP000504606">
    <property type="component" value="Unplaced"/>
</dbReference>
<dbReference type="RefSeq" id="XP_052129193.1">
    <property type="nucleotide sequence ID" value="XM_052273233.1"/>
</dbReference>
<name>A0A9C6XS90_FRAOC</name>
<sequence>MMILPFCFCSLLLAFACIDGRWMNSNIGPYIPVFLKFRECAIGENGYDGSSRYVITFTRFNPYKRNELQKSSTNYTFSQPLNDSYWQRLVFDLWSNNEWKPNALILNYPSKSCSMMKRNRGKYFANVFKEDVSGGCVVPNGSYHILNHDPRMLSFPQLPYGRYRVLLTNGLPWRKGCMLCAYLETDIIPE</sequence>
<protein>
    <submittedName>
        <fullName evidence="3">Uncharacterized protein LOC127750765</fullName>
    </submittedName>
</protein>
<proteinExistence type="predicted"/>
<keyword evidence="1" id="KW-0732">Signal</keyword>
<dbReference type="GeneID" id="127750765"/>
<evidence type="ECO:0000313" key="3">
    <source>
        <dbReference type="RefSeq" id="XP_052129193.1"/>
    </source>
</evidence>
<accession>A0A9C6XS90</accession>
<dbReference type="KEGG" id="foc:127750765"/>
<dbReference type="AlphaFoldDB" id="A0A9C6XS90"/>